<feature type="domain" description="NADH:quinone oxidoreductase/Mrp antiporter transmembrane" evidence="9">
    <location>
        <begin position="12"/>
        <end position="154"/>
    </location>
</feature>
<dbReference type="InterPro" id="IPR052175">
    <property type="entry name" value="ComplexI-like_HydComp"/>
</dbReference>
<feature type="transmembrane region" description="Helical" evidence="8">
    <location>
        <begin position="874"/>
        <end position="895"/>
    </location>
</feature>
<feature type="transmembrane region" description="Helical" evidence="8">
    <location>
        <begin position="573"/>
        <end position="591"/>
    </location>
</feature>
<feature type="transmembrane region" description="Helical" evidence="8">
    <location>
        <begin position="1188"/>
        <end position="1208"/>
    </location>
</feature>
<feature type="transmembrane region" description="Helical" evidence="8">
    <location>
        <begin position="229"/>
        <end position="246"/>
    </location>
</feature>
<feature type="transmembrane region" description="Helical" evidence="8">
    <location>
        <begin position="729"/>
        <end position="748"/>
    </location>
</feature>
<keyword evidence="4 8" id="KW-1133">Transmembrane helix</keyword>
<dbReference type="AlphaFoldDB" id="A0A2T5VGI0"/>
<feature type="transmembrane region" description="Helical" evidence="8">
    <location>
        <begin position="754"/>
        <end position="775"/>
    </location>
</feature>
<dbReference type="PANTHER" id="PTHR42682">
    <property type="entry name" value="HYDROGENASE-4 COMPONENT F"/>
    <property type="match status" value="1"/>
</dbReference>
<feature type="transmembrane region" description="Helical" evidence="8">
    <location>
        <begin position="702"/>
        <end position="722"/>
    </location>
</feature>
<evidence type="ECO:0000313" key="11">
    <source>
        <dbReference type="Proteomes" id="UP000244081"/>
    </source>
</evidence>
<feature type="transmembrane region" description="Helical" evidence="8">
    <location>
        <begin position="988"/>
        <end position="1016"/>
    </location>
</feature>
<feature type="transmembrane region" description="Helical" evidence="8">
    <location>
        <begin position="144"/>
        <end position="163"/>
    </location>
</feature>
<evidence type="ECO:0000256" key="2">
    <source>
        <dbReference type="ARBA" id="ARBA00022475"/>
    </source>
</evidence>
<evidence type="ECO:0000256" key="1">
    <source>
        <dbReference type="ARBA" id="ARBA00004651"/>
    </source>
</evidence>
<protein>
    <submittedName>
        <fullName evidence="10">Formate hydrogenlyase subunit 3/multisubunit Na+/H+ antiporter MnhD subunit</fullName>
    </submittedName>
</protein>
<dbReference type="PRINTS" id="PR01437">
    <property type="entry name" value="NUOXDRDTASE4"/>
</dbReference>
<feature type="transmembrane region" description="Helical" evidence="8">
    <location>
        <begin position="258"/>
        <end position="275"/>
    </location>
</feature>
<feature type="transmembrane region" description="Helical" evidence="8">
    <location>
        <begin position="361"/>
        <end position="383"/>
    </location>
</feature>
<evidence type="ECO:0000256" key="5">
    <source>
        <dbReference type="ARBA" id="ARBA00023002"/>
    </source>
</evidence>
<keyword evidence="5" id="KW-0560">Oxidoreductase</keyword>
<dbReference type="Proteomes" id="UP000244081">
    <property type="component" value="Unassembled WGS sequence"/>
</dbReference>
<sequence length="1264" mass="132955">MFAMMTLDPMSLAWMGAVFLLFGEIAALLSIAHPVRVLIVSTVAELGYVLIGLGVGGAAGETGAFMHIGFQLAMRGLVVFAGWMLILRVGSTRLEDLAGSGRRMPVTATLFGFGMFSVMGLSPFKGTYSKFLILYAAIEQGHWAIAAVGTVASIVAAVYYMVLIQRICFEAPARRIALRPVPKGLMAITAVLAVAAAAMSLFPAPLETLAETLAGVVGGAGVPHFESPWSPLVLVPYIGGFVLYALGRFTPRGRDVGAVLLALATFALVLTNTSLDPTSRLFALVFSGIICVMVIYSIGYMAKVEWVNRYYFFTFLMTGSMLGLTTAREFGDFYVFWELMTWTSYFLVIHEQTRKALNAGLIYFLMCASGAYVMHFGILMAHAEVGSFAFSAIAENVDTIAPGIGLAIMACLFVGFAVKAGLVPFHAWLPIAHPQAPSSVSGPLSSILTKAGILGIVKILFGVFGLGALTRFAVAGVDLRTVLIGLGCVTLLYGEIQALRQRELKRMLAYSTLAQVGEIAAILGLGTALATDAALLHVTNHALMKTLLFYAAGAFILRTGLRYIDDLSGLGRVMPFTAGVYALASVAIMGLPPFSGFISKFLMIYAAAMAGSYLVAGILLAGSVIGVVYYTRVISTLFFKPYTGQASVREAPVSMLTAMGVLAALIVVGGVAPQFQLALVAPVGDAIAARSGLAPAVLPDLIMAWPASAALTMIGAIAVLFVGRFSVPWAGRLAVAVPVAAIVAVLAQSGRYDLLSLSFALLIAGVGALNMLHATSYLAHNHAQPRFYAVFLVMIAGLLGLTAAPDLFNFFAFWELMSAWALWAAIVHEETDEARREGFKYFLFNTVGASFLFLGVTMLAARAGTFEFAGLKDALASLPVAVILPPIALVLLGLVMKAAMLPARIDYQMHPAAAPTPVSGYISAVLLKSGPWAILKLFIVFGGAALFIRLGGSIGGQPAILTVISVIAGITMVYAGAMAVVQNSIKLVLIYSTVCQLGYVLLALSFGTSLGVAAGLMHFVNHMLLKDTLFLVAGAVMVRTHATLLDELGGLGKRMPITFGIFLFAGLSLSGLPPLNGFASKWMIFEAAFGSGHWLLGAAAMISSMFTLAAVLKFAHAAFMGQPTAKALAASEAPAPMLVAMGVLVAASLAVGLMPGLLLVPIAAIEAELGLTPIVATWTGPLPGLDGWSPTVLTLLMLVLGLLLVPWLRLGRSAGVVRSPAHMCGVNDLSADRERLPAAELFESPNGVIRTLLLPGNPGPGKRI</sequence>
<feature type="transmembrane region" description="Helical" evidence="8">
    <location>
        <begin position="810"/>
        <end position="827"/>
    </location>
</feature>
<keyword evidence="10" id="KW-0456">Lyase</keyword>
<feature type="transmembrane region" description="Helical" evidence="8">
    <location>
        <begin position="651"/>
        <end position="672"/>
    </location>
</feature>
<feature type="transmembrane region" description="Helical" evidence="8">
    <location>
        <begin position="12"/>
        <end position="31"/>
    </location>
</feature>
<name>A0A2T5VGI0_9HYPH</name>
<keyword evidence="3 7" id="KW-0812">Transmembrane</keyword>
<evidence type="ECO:0000256" key="8">
    <source>
        <dbReference type="SAM" id="Phobius"/>
    </source>
</evidence>
<feature type="transmembrane region" description="Helical" evidence="8">
    <location>
        <begin position="933"/>
        <end position="952"/>
    </location>
</feature>
<comment type="caution">
    <text evidence="10">The sequence shown here is derived from an EMBL/GenBank/DDBJ whole genome shotgun (WGS) entry which is preliminary data.</text>
</comment>
<feature type="transmembrane region" description="Helical" evidence="8">
    <location>
        <begin position="1095"/>
        <end position="1116"/>
    </location>
</feature>
<feature type="transmembrane region" description="Helical" evidence="8">
    <location>
        <begin position="281"/>
        <end position="298"/>
    </location>
</feature>
<feature type="transmembrane region" description="Helical" evidence="8">
    <location>
        <begin position="451"/>
        <end position="473"/>
    </location>
</feature>
<dbReference type="GO" id="GO:0005886">
    <property type="term" value="C:plasma membrane"/>
    <property type="evidence" value="ECO:0007669"/>
    <property type="project" value="UniProtKB-SubCell"/>
</dbReference>
<dbReference type="EMBL" id="QAYG01000001">
    <property type="protein sequence ID" value="PTW62861.1"/>
    <property type="molecule type" value="Genomic_DNA"/>
</dbReference>
<feature type="transmembrane region" description="Helical" evidence="8">
    <location>
        <begin position="403"/>
        <end position="431"/>
    </location>
</feature>
<evidence type="ECO:0000259" key="9">
    <source>
        <dbReference type="Pfam" id="PF00361"/>
    </source>
</evidence>
<feature type="domain" description="NADH:quinone oxidoreductase/Mrp antiporter transmembrane" evidence="9">
    <location>
        <begin position="804"/>
        <end position="1107"/>
    </location>
</feature>
<feature type="transmembrane region" description="Helical" evidence="8">
    <location>
        <begin position="333"/>
        <end position="349"/>
    </location>
</feature>
<proteinExistence type="predicted"/>
<evidence type="ECO:0000256" key="3">
    <source>
        <dbReference type="ARBA" id="ARBA00022692"/>
    </source>
</evidence>
<reference evidence="10 11" key="1">
    <citation type="submission" date="2018-04" db="EMBL/GenBank/DDBJ databases">
        <title>Genomic Encyclopedia of Archaeal and Bacterial Type Strains, Phase II (KMG-II): from individual species to whole genera.</title>
        <authorList>
            <person name="Goeker M."/>
        </authorList>
    </citation>
    <scope>NUCLEOTIDE SEQUENCE [LARGE SCALE GENOMIC DNA]</scope>
    <source>
        <strain evidence="10 11">DSM 23382</strain>
    </source>
</reference>
<evidence type="ECO:0000256" key="6">
    <source>
        <dbReference type="ARBA" id="ARBA00023136"/>
    </source>
</evidence>
<feature type="transmembrane region" description="Helical" evidence="8">
    <location>
        <begin position="106"/>
        <end position="124"/>
    </location>
</feature>
<feature type="transmembrane region" description="Helical" evidence="8">
    <location>
        <begin position="479"/>
        <end position="496"/>
    </location>
</feature>
<accession>A0A2T5VGI0</accession>
<dbReference type="PANTHER" id="PTHR42682:SF4">
    <property type="entry name" value="NADH-UBIQUINONE_PLASTOQUINONE"/>
    <property type="match status" value="1"/>
</dbReference>
<dbReference type="GO" id="GO:0016829">
    <property type="term" value="F:lyase activity"/>
    <property type="evidence" value="ECO:0007669"/>
    <property type="project" value="UniProtKB-KW"/>
</dbReference>
<evidence type="ECO:0000256" key="4">
    <source>
        <dbReference type="ARBA" id="ARBA00022989"/>
    </source>
</evidence>
<organism evidence="10 11">
    <name type="scientific">Breoghania corrubedonensis</name>
    <dbReference type="NCBI Taxonomy" id="665038"/>
    <lineage>
        <taxon>Bacteria</taxon>
        <taxon>Pseudomonadati</taxon>
        <taxon>Pseudomonadota</taxon>
        <taxon>Alphaproteobacteria</taxon>
        <taxon>Hyphomicrobiales</taxon>
        <taxon>Stappiaceae</taxon>
        <taxon>Breoghania</taxon>
    </lineage>
</organism>
<dbReference type="Pfam" id="PF00361">
    <property type="entry name" value="Proton_antipo_M"/>
    <property type="match status" value="3"/>
</dbReference>
<dbReference type="GO" id="GO:0042773">
    <property type="term" value="P:ATP synthesis coupled electron transport"/>
    <property type="evidence" value="ECO:0007669"/>
    <property type="project" value="InterPro"/>
</dbReference>
<evidence type="ECO:0000256" key="7">
    <source>
        <dbReference type="RuleBase" id="RU000320"/>
    </source>
</evidence>
<feature type="transmembrane region" description="Helical" evidence="8">
    <location>
        <begin position="38"/>
        <end position="59"/>
    </location>
</feature>
<feature type="domain" description="NADH:quinone oxidoreductase/Mrp antiporter transmembrane" evidence="9">
    <location>
        <begin position="332"/>
        <end position="625"/>
    </location>
</feature>
<dbReference type="InterPro" id="IPR001750">
    <property type="entry name" value="ND/Mrp_TM"/>
</dbReference>
<feature type="transmembrane region" description="Helical" evidence="8">
    <location>
        <begin position="603"/>
        <end position="630"/>
    </location>
</feature>
<dbReference type="GO" id="GO:0008137">
    <property type="term" value="F:NADH dehydrogenase (ubiquinone) activity"/>
    <property type="evidence" value="ECO:0007669"/>
    <property type="project" value="InterPro"/>
</dbReference>
<evidence type="ECO:0000313" key="10">
    <source>
        <dbReference type="EMBL" id="PTW62861.1"/>
    </source>
</evidence>
<feature type="transmembrane region" description="Helical" evidence="8">
    <location>
        <begin position="508"/>
        <end position="530"/>
    </location>
</feature>
<dbReference type="GO" id="GO:0016491">
    <property type="term" value="F:oxidoreductase activity"/>
    <property type="evidence" value="ECO:0007669"/>
    <property type="project" value="UniProtKB-KW"/>
</dbReference>
<keyword evidence="11" id="KW-1185">Reference proteome</keyword>
<feature type="transmembrane region" description="Helical" evidence="8">
    <location>
        <begin position="310"/>
        <end position="327"/>
    </location>
</feature>
<keyword evidence="2" id="KW-1003">Cell membrane</keyword>
<feature type="transmembrane region" description="Helical" evidence="8">
    <location>
        <begin position="787"/>
        <end position="804"/>
    </location>
</feature>
<gene>
    <name evidence="10" type="ORF">C8N35_101909</name>
</gene>
<feature type="transmembrane region" description="Helical" evidence="8">
    <location>
        <begin position="542"/>
        <end position="561"/>
    </location>
</feature>
<comment type="subcellular location">
    <subcellularLocation>
        <location evidence="1">Cell membrane</location>
        <topology evidence="1">Multi-pass membrane protein</topology>
    </subcellularLocation>
    <subcellularLocation>
        <location evidence="7">Membrane</location>
        <topology evidence="7">Multi-pass membrane protein</topology>
    </subcellularLocation>
</comment>
<keyword evidence="6 8" id="KW-0472">Membrane</keyword>
<feature type="transmembrane region" description="Helical" evidence="8">
    <location>
        <begin position="1057"/>
        <end position="1075"/>
    </location>
</feature>
<feature type="transmembrane region" description="Helical" evidence="8">
    <location>
        <begin position="65"/>
        <end position="86"/>
    </location>
</feature>
<feature type="transmembrane region" description="Helical" evidence="8">
    <location>
        <begin position="184"/>
        <end position="202"/>
    </location>
</feature>
<feature type="transmembrane region" description="Helical" evidence="8">
    <location>
        <begin position="958"/>
        <end position="981"/>
    </location>
</feature>
<dbReference type="InterPro" id="IPR003918">
    <property type="entry name" value="NADH_UbQ_OxRdtase"/>
</dbReference>
<feature type="transmembrane region" description="Helical" evidence="8">
    <location>
        <begin position="1137"/>
        <end position="1165"/>
    </location>
</feature>
<feature type="transmembrane region" description="Helical" evidence="8">
    <location>
        <begin position="839"/>
        <end position="862"/>
    </location>
</feature>